<dbReference type="GO" id="GO:0044877">
    <property type="term" value="F:protein-containing complex binding"/>
    <property type="evidence" value="ECO:0007669"/>
    <property type="project" value="TreeGrafter"/>
</dbReference>
<dbReference type="SUPFAM" id="SSF51735">
    <property type="entry name" value="NAD(P)-binding Rossmann-fold domains"/>
    <property type="match status" value="1"/>
</dbReference>
<dbReference type="Proteomes" id="UP000186303">
    <property type="component" value="Chromosome 2"/>
</dbReference>
<evidence type="ECO:0000259" key="1">
    <source>
        <dbReference type="Pfam" id="PF01370"/>
    </source>
</evidence>
<dbReference type="InterPro" id="IPR001509">
    <property type="entry name" value="Epimerase_deHydtase"/>
</dbReference>
<dbReference type="EMBL" id="LT671822">
    <property type="protein sequence ID" value="SHO77211.1"/>
    <property type="molecule type" value="Genomic_DNA"/>
</dbReference>
<feature type="domain" description="NAD-dependent epimerase/dehydratase" evidence="1">
    <location>
        <begin position="91"/>
        <end position="293"/>
    </location>
</feature>
<dbReference type="AlphaFoldDB" id="A0A1M8A465"/>
<protein>
    <recommendedName>
        <fullName evidence="1">NAD-dependent epimerase/dehydratase domain-containing protein</fullName>
    </recommendedName>
</protein>
<evidence type="ECO:0000313" key="3">
    <source>
        <dbReference type="Proteomes" id="UP000186303"/>
    </source>
</evidence>
<dbReference type="Gene3D" id="3.40.50.720">
    <property type="entry name" value="NAD(P)-binding Rossmann-like Domain"/>
    <property type="match status" value="1"/>
</dbReference>
<reference evidence="3" key="1">
    <citation type="journal article" date="2017" name="Nucleic Acids Res.">
        <title>Proteogenomics produces comprehensive and highly accurate protein-coding gene annotation in a complete genome assembly of Malassezia sympodialis.</title>
        <authorList>
            <person name="Zhu Y."/>
            <person name="Engstroem P.G."/>
            <person name="Tellgren-Roth C."/>
            <person name="Baudo C.D."/>
            <person name="Kennell J.C."/>
            <person name="Sun S."/>
            <person name="Billmyre R.B."/>
            <person name="Schroeder M.S."/>
            <person name="Andersson A."/>
            <person name="Holm T."/>
            <person name="Sigurgeirsson B."/>
            <person name="Wu G."/>
            <person name="Sankaranarayanan S.R."/>
            <person name="Siddharthan R."/>
            <person name="Sanyal K."/>
            <person name="Lundeberg J."/>
            <person name="Nystedt B."/>
            <person name="Boekhout T."/>
            <person name="Dawson T.L. Jr."/>
            <person name="Heitman J."/>
            <person name="Scheynius A."/>
            <person name="Lehtioe J."/>
        </authorList>
    </citation>
    <scope>NUCLEOTIDE SEQUENCE [LARGE SCALE GENOMIC DNA]</scope>
    <source>
        <strain evidence="3">ATCC 42132</strain>
    </source>
</reference>
<dbReference type="Pfam" id="PF01370">
    <property type="entry name" value="Epimerase"/>
    <property type="match status" value="1"/>
</dbReference>
<dbReference type="PANTHER" id="PTHR12126:SF11">
    <property type="entry name" value="NADH DEHYDROGENASE [UBIQUINONE] 1 ALPHA SUBCOMPLEX SUBUNIT 9, MITOCHONDRIAL"/>
    <property type="match status" value="1"/>
</dbReference>
<name>A0A1M8A465_MALS4</name>
<gene>
    <name evidence="2" type="ORF">MSYG_1552</name>
</gene>
<dbReference type="VEuPathDB" id="FungiDB:MSYG_1552"/>
<dbReference type="InterPro" id="IPR036291">
    <property type="entry name" value="NAD(P)-bd_dom_sf"/>
</dbReference>
<accession>A0A1M8A465</accession>
<dbReference type="InterPro" id="IPR051207">
    <property type="entry name" value="ComplexI_NDUFA9_subunit"/>
</dbReference>
<dbReference type="OMA" id="PEDQFTN"/>
<dbReference type="STRING" id="1230383.A0A1M8A465"/>
<keyword evidence="3" id="KW-1185">Reference proteome</keyword>
<dbReference type="OrthoDB" id="275457at2759"/>
<sequence>MTNICNIADRPSSTERWVRTVLRSLSTAANMSLSRSVLGASRDGFGRAMPSRMITRNYMQDLTIKHKTGMPQVTSGPYGLGRNSVTGSIATVFGATGFLGRYLVSKLAKAGTQVVVPYRDEDEKRHLKLLGDLGQVVPLEWDLRNDHQIQECVRHSDTVFNLMGRNYNTKNFTFRDVHVDGARRLAEYATEAGAARFIHVSHLCASLDSPSDFLRTKAMGEDVVRKAFPGATIVRPASIYGEEDRFLNKMASWPITWKMNHGRTKLTPVHSLDVAQALLTIAQNDNIALGETFSLYGPKTYTVRELLQIVENITYQKIVSPEVNVPRPVFSALAKIGEKIAWWPMFNADEVTRRFIDEVPAPNTKGFADLGITPDVLEDVAIRYLRRFRSHLRYEQPIDNAHSGAVKLRKQPFRVVE</sequence>
<evidence type="ECO:0000313" key="2">
    <source>
        <dbReference type="EMBL" id="SHO77211.1"/>
    </source>
</evidence>
<proteinExistence type="predicted"/>
<dbReference type="CDD" id="cd05271">
    <property type="entry name" value="NDUFA9_like_SDR_a"/>
    <property type="match status" value="1"/>
</dbReference>
<dbReference type="GO" id="GO:0005739">
    <property type="term" value="C:mitochondrion"/>
    <property type="evidence" value="ECO:0007669"/>
    <property type="project" value="TreeGrafter"/>
</dbReference>
<dbReference type="PANTHER" id="PTHR12126">
    <property type="entry name" value="NADH-UBIQUINONE OXIDOREDUCTASE 39 KDA SUBUNIT-RELATED"/>
    <property type="match status" value="1"/>
</dbReference>
<organism evidence="2 3">
    <name type="scientific">Malassezia sympodialis (strain ATCC 42132)</name>
    <name type="common">Atopic eczema-associated yeast</name>
    <dbReference type="NCBI Taxonomy" id="1230383"/>
    <lineage>
        <taxon>Eukaryota</taxon>
        <taxon>Fungi</taxon>
        <taxon>Dikarya</taxon>
        <taxon>Basidiomycota</taxon>
        <taxon>Ustilaginomycotina</taxon>
        <taxon>Malasseziomycetes</taxon>
        <taxon>Malasseziales</taxon>
        <taxon>Malasseziaceae</taxon>
        <taxon>Malassezia</taxon>
    </lineage>
</organism>